<accession>A0A3S3R958</accession>
<dbReference type="RefSeq" id="WP_113646287.1">
    <property type="nucleotide sequence ID" value="NZ_QMHN01000001.1"/>
</dbReference>
<protein>
    <submittedName>
        <fullName evidence="3">DUF4974 domain-containing protein</fullName>
    </submittedName>
</protein>
<comment type="caution">
    <text evidence="3">The sequence shown here is derived from an EMBL/GenBank/DDBJ whole genome shotgun (WGS) entry which is preliminary data.</text>
</comment>
<dbReference type="Pfam" id="PF04773">
    <property type="entry name" value="FecR"/>
    <property type="match status" value="1"/>
</dbReference>
<evidence type="ECO:0000313" key="3">
    <source>
        <dbReference type="EMBL" id="RWU10806.1"/>
    </source>
</evidence>
<dbReference type="InterPro" id="IPR006860">
    <property type="entry name" value="FecR"/>
</dbReference>
<dbReference type="Proteomes" id="UP000284120">
    <property type="component" value="Unassembled WGS sequence"/>
</dbReference>
<dbReference type="PANTHER" id="PTHR30273:SF2">
    <property type="entry name" value="PROTEIN FECR"/>
    <property type="match status" value="1"/>
</dbReference>
<feature type="domain" description="FecR protein" evidence="1">
    <location>
        <begin position="120"/>
        <end position="212"/>
    </location>
</feature>
<proteinExistence type="predicted"/>
<organism evidence="3 4">
    <name type="scientific">Pedobacter chitinilyticus</name>
    <dbReference type="NCBI Taxonomy" id="2233776"/>
    <lineage>
        <taxon>Bacteria</taxon>
        <taxon>Pseudomonadati</taxon>
        <taxon>Bacteroidota</taxon>
        <taxon>Sphingobacteriia</taxon>
        <taxon>Sphingobacteriales</taxon>
        <taxon>Sphingobacteriaceae</taxon>
        <taxon>Pedobacter</taxon>
    </lineage>
</organism>
<dbReference type="Gene3D" id="3.55.50.30">
    <property type="match status" value="1"/>
</dbReference>
<evidence type="ECO:0000313" key="4">
    <source>
        <dbReference type="Proteomes" id="UP000284120"/>
    </source>
</evidence>
<dbReference type="AlphaFoldDB" id="A0A3S3R958"/>
<evidence type="ECO:0000259" key="2">
    <source>
        <dbReference type="Pfam" id="PF16344"/>
    </source>
</evidence>
<dbReference type="InterPro" id="IPR032508">
    <property type="entry name" value="FecR_C"/>
</dbReference>
<evidence type="ECO:0000259" key="1">
    <source>
        <dbReference type="Pfam" id="PF04773"/>
    </source>
</evidence>
<dbReference type="Gene3D" id="2.60.120.1440">
    <property type="match status" value="1"/>
</dbReference>
<dbReference type="InterPro" id="IPR012373">
    <property type="entry name" value="Ferrdict_sens_TM"/>
</dbReference>
<keyword evidence="4" id="KW-1185">Reference proteome</keyword>
<reference evidence="3 4" key="1">
    <citation type="submission" date="2018-06" db="EMBL/GenBank/DDBJ databases">
        <title>Pedobacter endophyticus sp. nov., an endophytic bacterium isolated from a leaf of Triticum aestivum.</title>
        <authorList>
            <person name="Zhang L."/>
        </authorList>
    </citation>
    <scope>NUCLEOTIDE SEQUENCE [LARGE SCALE GENOMIC DNA]</scope>
    <source>
        <strain evidence="3 4">CM134L-2</strain>
    </source>
</reference>
<feature type="domain" description="Protein FecR C-terminal" evidence="2">
    <location>
        <begin position="260"/>
        <end position="327"/>
    </location>
</feature>
<sequence length="334" mass="37442">MEDQIWNSIIKRLTGVETPASKQHLDQWLKTSEENVKLYRETEQLWALTGMLPTNNKPSVEPILLNPALEKSKGWSLKGIKRYSIAASLALVTSLTLYYLTKSKQQVASSEVSVYSIHKASNGKMLKVVLPDSSIVWLNAGSEVSYLKDFRSQKTRNIRLTGEAFFEVTHHQQQPFVVESGDLRTIVYGTSFNVSSYKDSEQNSVTVKTGKVGVVLKGDRLSKPTMLLPGNRLVYHPENGKIEKVNIETADVATWLNGNLVFDQTAPQEVFAILARKFDVDFKFNEVDFEGCKLTAKFPNQSLKTILTALSTSLHLKINEHGRTIYIKGGQSCK</sequence>
<dbReference type="PIRSF" id="PIRSF018266">
    <property type="entry name" value="FecR"/>
    <property type="match status" value="1"/>
</dbReference>
<name>A0A3S3R958_9SPHI</name>
<gene>
    <name evidence="3" type="ORF">DPV69_05605</name>
</gene>
<dbReference type="GO" id="GO:0016989">
    <property type="term" value="F:sigma factor antagonist activity"/>
    <property type="evidence" value="ECO:0007669"/>
    <property type="project" value="TreeGrafter"/>
</dbReference>
<dbReference type="EMBL" id="SAYW01000001">
    <property type="protein sequence ID" value="RWU10806.1"/>
    <property type="molecule type" value="Genomic_DNA"/>
</dbReference>
<dbReference type="OrthoDB" id="1452822at2"/>
<dbReference type="Pfam" id="PF16344">
    <property type="entry name" value="FecR_C"/>
    <property type="match status" value="1"/>
</dbReference>
<dbReference type="PANTHER" id="PTHR30273">
    <property type="entry name" value="PERIPLASMIC SIGNAL SENSOR AND SIGMA FACTOR ACTIVATOR FECR-RELATED"/>
    <property type="match status" value="1"/>
</dbReference>